<evidence type="ECO:0000256" key="1">
    <source>
        <dbReference type="ARBA" id="ARBA00004370"/>
    </source>
</evidence>
<comment type="similarity">
    <text evidence="3">Belongs to the methyl-accepting chemotaxis (MCP) protein family.</text>
</comment>
<dbReference type="InterPro" id="IPR004089">
    <property type="entry name" value="MCPsignal_dom"/>
</dbReference>
<dbReference type="SMART" id="SM00304">
    <property type="entry name" value="HAMP"/>
    <property type="match status" value="2"/>
</dbReference>
<dbReference type="GO" id="GO:0007165">
    <property type="term" value="P:signal transduction"/>
    <property type="evidence" value="ECO:0007669"/>
    <property type="project" value="UniProtKB-KW"/>
</dbReference>
<feature type="transmembrane region" description="Helical" evidence="7">
    <location>
        <begin position="190"/>
        <end position="211"/>
    </location>
</feature>
<feature type="domain" description="HAMP" evidence="9">
    <location>
        <begin position="212"/>
        <end position="265"/>
    </location>
</feature>
<keyword evidence="7" id="KW-1133">Transmembrane helix</keyword>
<dbReference type="Proteomes" id="UP001165667">
    <property type="component" value="Unassembled WGS sequence"/>
</dbReference>
<evidence type="ECO:0000256" key="5">
    <source>
        <dbReference type="SAM" id="Coils"/>
    </source>
</evidence>
<dbReference type="PROSITE" id="PS50111">
    <property type="entry name" value="CHEMOTAXIS_TRANSDUC_2"/>
    <property type="match status" value="1"/>
</dbReference>
<dbReference type="InterPro" id="IPR003660">
    <property type="entry name" value="HAMP_dom"/>
</dbReference>
<evidence type="ECO:0000256" key="4">
    <source>
        <dbReference type="PROSITE-ProRule" id="PRU00284"/>
    </source>
</evidence>
<feature type="transmembrane region" description="Helical" evidence="7">
    <location>
        <begin position="12"/>
        <end position="32"/>
    </location>
</feature>
<dbReference type="EMBL" id="JAMOIM010000007">
    <property type="protein sequence ID" value="MCW6508979.1"/>
    <property type="molecule type" value="Genomic_DNA"/>
</dbReference>
<evidence type="ECO:0000313" key="11">
    <source>
        <dbReference type="Proteomes" id="UP001165667"/>
    </source>
</evidence>
<evidence type="ECO:0000259" key="8">
    <source>
        <dbReference type="PROSITE" id="PS50111"/>
    </source>
</evidence>
<evidence type="ECO:0000256" key="6">
    <source>
        <dbReference type="SAM" id="MobiDB-lite"/>
    </source>
</evidence>
<dbReference type="PANTHER" id="PTHR43531:SF11">
    <property type="entry name" value="METHYL-ACCEPTING CHEMOTAXIS PROTEIN 3"/>
    <property type="match status" value="1"/>
</dbReference>
<feature type="coiled-coil region" evidence="5">
    <location>
        <begin position="249"/>
        <end position="290"/>
    </location>
</feature>
<dbReference type="SUPFAM" id="SSF158472">
    <property type="entry name" value="HAMP domain-like"/>
    <property type="match status" value="1"/>
</dbReference>
<dbReference type="SMART" id="SM00283">
    <property type="entry name" value="MA"/>
    <property type="match status" value="1"/>
</dbReference>
<organism evidence="10 11">
    <name type="scientific">Lichenifustis flavocetrariae</name>
    <dbReference type="NCBI Taxonomy" id="2949735"/>
    <lineage>
        <taxon>Bacteria</taxon>
        <taxon>Pseudomonadati</taxon>
        <taxon>Pseudomonadota</taxon>
        <taxon>Alphaproteobacteria</taxon>
        <taxon>Hyphomicrobiales</taxon>
        <taxon>Lichenihabitantaceae</taxon>
        <taxon>Lichenifustis</taxon>
    </lineage>
</organism>
<evidence type="ECO:0000256" key="7">
    <source>
        <dbReference type="SAM" id="Phobius"/>
    </source>
</evidence>
<dbReference type="CDD" id="cd06225">
    <property type="entry name" value="HAMP"/>
    <property type="match status" value="1"/>
</dbReference>
<dbReference type="RefSeq" id="WP_282585339.1">
    <property type="nucleotide sequence ID" value="NZ_JAMOIM010000007.1"/>
</dbReference>
<comment type="caution">
    <text evidence="10">The sequence shown here is derived from an EMBL/GenBank/DDBJ whole genome shotgun (WGS) entry which is preliminary data.</text>
</comment>
<keyword evidence="5" id="KW-0175">Coiled coil</keyword>
<comment type="subcellular location">
    <subcellularLocation>
        <location evidence="1">Membrane</location>
    </subcellularLocation>
</comment>
<keyword evidence="11" id="KW-1185">Reference proteome</keyword>
<dbReference type="GO" id="GO:0006935">
    <property type="term" value="P:chemotaxis"/>
    <property type="evidence" value="ECO:0007669"/>
    <property type="project" value="UniProtKB-KW"/>
</dbReference>
<feature type="domain" description="Methyl-accepting transducer" evidence="8">
    <location>
        <begin position="350"/>
        <end position="579"/>
    </location>
</feature>
<proteinExistence type="inferred from homology"/>
<dbReference type="GO" id="GO:0004888">
    <property type="term" value="F:transmembrane signaling receptor activity"/>
    <property type="evidence" value="ECO:0007669"/>
    <property type="project" value="TreeGrafter"/>
</dbReference>
<dbReference type="AlphaFoldDB" id="A0AA41YVQ3"/>
<evidence type="ECO:0000259" key="9">
    <source>
        <dbReference type="PROSITE" id="PS50885"/>
    </source>
</evidence>
<accession>A0AA41YVQ3</accession>
<dbReference type="Pfam" id="PF00672">
    <property type="entry name" value="HAMP"/>
    <property type="match status" value="1"/>
</dbReference>
<keyword evidence="4" id="KW-0807">Transducer</keyword>
<dbReference type="Gene3D" id="6.10.340.10">
    <property type="match status" value="1"/>
</dbReference>
<protein>
    <submittedName>
        <fullName evidence="10">Methyl-accepting chemotaxis protein</fullName>
    </submittedName>
</protein>
<dbReference type="Pfam" id="PF00015">
    <property type="entry name" value="MCPsignal"/>
    <property type="match status" value="1"/>
</dbReference>
<dbReference type="InterPro" id="IPR051310">
    <property type="entry name" value="MCP_chemotaxis"/>
</dbReference>
<evidence type="ECO:0000313" key="10">
    <source>
        <dbReference type="EMBL" id="MCW6508979.1"/>
    </source>
</evidence>
<name>A0AA41YVQ3_9HYPH</name>
<evidence type="ECO:0000256" key="3">
    <source>
        <dbReference type="ARBA" id="ARBA00029447"/>
    </source>
</evidence>
<dbReference type="FunFam" id="1.10.287.950:FF:000001">
    <property type="entry name" value="Methyl-accepting chemotaxis sensory transducer"/>
    <property type="match status" value="1"/>
</dbReference>
<keyword evidence="7" id="KW-0812">Transmembrane</keyword>
<evidence type="ECO:0000256" key="2">
    <source>
        <dbReference type="ARBA" id="ARBA00022500"/>
    </source>
</evidence>
<dbReference type="CDD" id="cd11386">
    <property type="entry name" value="MCP_signal"/>
    <property type="match status" value="1"/>
</dbReference>
<dbReference type="Gene3D" id="1.10.287.950">
    <property type="entry name" value="Methyl-accepting chemotaxis protein"/>
    <property type="match status" value="1"/>
</dbReference>
<dbReference type="PROSITE" id="PS50885">
    <property type="entry name" value="HAMP"/>
    <property type="match status" value="2"/>
</dbReference>
<dbReference type="PANTHER" id="PTHR43531">
    <property type="entry name" value="PROTEIN ICFG"/>
    <property type="match status" value="1"/>
</dbReference>
<dbReference type="GO" id="GO:0005886">
    <property type="term" value="C:plasma membrane"/>
    <property type="evidence" value="ECO:0007669"/>
    <property type="project" value="TreeGrafter"/>
</dbReference>
<reference evidence="10" key="1">
    <citation type="submission" date="2022-05" db="EMBL/GenBank/DDBJ databases">
        <authorList>
            <person name="Pankratov T."/>
        </authorList>
    </citation>
    <scope>NUCLEOTIDE SEQUENCE</scope>
    <source>
        <strain evidence="10">BP6-180914</strain>
    </source>
</reference>
<feature type="domain" description="HAMP" evidence="9">
    <location>
        <begin position="293"/>
        <end position="345"/>
    </location>
</feature>
<sequence length="648" mass="68807">MTFKDLPLARKLGFGFGAVLVVVATSSAFVYLKIGQVAEIERVNDTSGTALNDLDLAWGNLNAARTNLRRFVMTGNAADKPKIIASVEALEQRLQHAKDIVVKDAPALLPDLVDYQDKIDVYIHKAVLPQAELASDTSARAQVAATLSSSANAAYTGPMDLSYDKLRGKLGAWSDASTTAGYRAMDQIQFIVVASGILSVLIGFGMAWLIMRAVSRPITSMTNVMHRLAAGENTVEVPARNQKDEIGQMAQAVQVFKEAAAEKLELERNADESRRQVEAVRAENEAARLKTAQQQGKVVADLAAGLSALAGGDLVQRLREPFPPEYEALRADFNSALSELQEAMKIVIANASAIKAGSTEISTASDDLSRRTEQQAASLEETAAALDEITATVNKTSDGSKHAQKVVAAAKADAEHSGAVVTQAVGAMDAIEASSRQIGQIIGVIDEIAFQTNLLALNAGVEAARAGDAGRGFAVVASEVRGLAQRSAEAAKEIKTLISVSSQQVGQGVTLVGETGKALERIIAQVNEINTVVTEIAVSTQEQATALQEVNTAVNQMDQVTQQNAAMVEETTAASHGLARETEELGRLIDRFRVVPGEKGPSGRSFEEPVMRTRNSLPTGAPMLKRTGRAGAVRKAEAAPAPETWDEF</sequence>
<keyword evidence="7" id="KW-0472">Membrane</keyword>
<dbReference type="SUPFAM" id="SSF58104">
    <property type="entry name" value="Methyl-accepting chemotaxis protein (MCP) signaling domain"/>
    <property type="match status" value="1"/>
</dbReference>
<keyword evidence="2" id="KW-0145">Chemotaxis</keyword>
<feature type="region of interest" description="Disordered" evidence="6">
    <location>
        <begin position="596"/>
        <end position="648"/>
    </location>
</feature>
<gene>
    <name evidence="10" type="ORF">M8523_13200</name>
</gene>